<keyword evidence="2" id="KW-1185">Reference proteome</keyword>
<protein>
    <submittedName>
        <fullName evidence="1">Uncharacterized protein</fullName>
    </submittedName>
</protein>
<evidence type="ECO:0000313" key="1">
    <source>
        <dbReference type="EMBL" id="ONK71421.1"/>
    </source>
</evidence>
<gene>
    <name evidence="1" type="ORF">A4U43_C04F8380</name>
</gene>
<accession>A0A5P1F446</accession>
<proteinExistence type="predicted"/>
<dbReference type="EMBL" id="CM007384">
    <property type="protein sequence ID" value="ONK71421.1"/>
    <property type="molecule type" value="Genomic_DNA"/>
</dbReference>
<sequence length="108" mass="11835">MDQNYKCRIHQQKKSRSWGILHVRSPQLCPRHPLRITSPSGLELLDTRSGSRRRAALNSSTSALLNFTALLDFAALDILSAASPSALLQLLNAALLDYALDIRSGHAA</sequence>
<dbReference type="AlphaFoldDB" id="A0A5P1F446"/>
<dbReference type="Proteomes" id="UP000243459">
    <property type="component" value="Chromosome 4"/>
</dbReference>
<dbReference type="Gramene" id="ONK71421">
    <property type="protein sequence ID" value="ONK71421"/>
    <property type="gene ID" value="A4U43_C04F8380"/>
</dbReference>
<organism evidence="1 2">
    <name type="scientific">Asparagus officinalis</name>
    <name type="common">Garden asparagus</name>
    <dbReference type="NCBI Taxonomy" id="4686"/>
    <lineage>
        <taxon>Eukaryota</taxon>
        <taxon>Viridiplantae</taxon>
        <taxon>Streptophyta</taxon>
        <taxon>Embryophyta</taxon>
        <taxon>Tracheophyta</taxon>
        <taxon>Spermatophyta</taxon>
        <taxon>Magnoliopsida</taxon>
        <taxon>Liliopsida</taxon>
        <taxon>Asparagales</taxon>
        <taxon>Asparagaceae</taxon>
        <taxon>Asparagoideae</taxon>
        <taxon>Asparagus</taxon>
    </lineage>
</organism>
<evidence type="ECO:0000313" key="2">
    <source>
        <dbReference type="Proteomes" id="UP000243459"/>
    </source>
</evidence>
<reference evidence="2" key="1">
    <citation type="journal article" date="2017" name="Nat. Commun.">
        <title>The asparagus genome sheds light on the origin and evolution of a young Y chromosome.</title>
        <authorList>
            <person name="Harkess A."/>
            <person name="Zhou J."/>
            <person name="Xu C."/>
            <person name="Bowers J.E."/>
            <person name="Van der Hulst R."/>
            <person name="Ayyampalayam S."/>
            <person name="Mercati F."/>
            <person name="Riccardi P."/>
            <person name="McKain M.R."/>
            <person name="Kakrana A."/>
            <person name="Tang H."/>
            <person name="Ray J."/>
            <person name="Groenendijk J."/>
            <person name="Arikit S."/>
            <person name="Mathioni S.M."/>
            <person name="Nakano M."/>
            <person name="Shan H."/>
            <person name="Telgmann-Rauber A."/>
            <person name="Kanno A."/>
            <person name="Yue Z."/>
            <person name="Chen H."/>
            <person name="Li W."/>
            <person name="Chen Y."/>
            <person name="Xu X."/>
            <person name="Zhang Y."/>
            <person name="Luo S."/>
            <person name="Chen H."/>
            <person name="Gao J."/>
            <person name="Mao Z."/>
            <person name="Pires J.C."/>
            <person name="Luo M."/>
            <person name="Kudrna D."/>
            <person name="Wing R.A."/>
            <person name="Meyers B.C."/>
            <person name="Yi K."/>
            <person name="Kong H."/>
            <person name="Lavrijsen P."/>
            <person name="Sunseri F."/>
            <person name="Falavigna A."/>
            <person name="Ye Y."/>
            <person name="Leebens-Mack J.H."/>
            <person name="Chen G."/>
        </authorList>
    </citation>
    <scope>NUCLEOTIDE SEQUENCE [LARGE SCALE GENOMIC DNA]</scope>
    <source>
        <strain evidence="2">cv. DH0086</strain>
    </source>
</reference>
<name>A0A5P1F446_ASPOF</name>